<dbReference type="EMBL" id="FLUK01000181">
    <property type="protein sequence ID" value="SBV88389.1"/>
    <property type="molecule type" value="Genomic_DNA"/>
</dbReference>
<name>A0A1M4J9S3_9XANT</name>
<evidence type="ECO:0000313" key="2">
    <source>
        <dbReference type="EMBL" id="SBV88389.1"/>
    </source>
</evidence>
<protein>
    <submittedName>
        <fullName evidence="2">Uncharacterized protein</fullName>
    </submittedName>
</protein>
<dbReference type="Proteomes" id="UP000184997">
    <property type="component" value="Unassembled WGS sequence"/>
</dbReference>
<proteinExistence type="predicted"/>
<reference evidence="3" key="1">
    <citation type="submission" date="2016-07" db="EMBL/GenBank/DDBJ databases">
        <authorList>
            <person name="Florea S."/>
            <person name="Webb J.S."/>
            <person name="Jaromczyk J."/>
            <person name="Schardl C.L."/>
        </authorList>
    </citation>
    <scope>NUCLEOTIDE SEQUENCE [LARGE SCALE GENOMIC DNA]</scope>
</reference>
<gene>
    <name evidence="2" type="ORF">XTGNCPPB3709_2332</name>
</gene>
<feature type="region of interest" description="Disordered" evidence="1">
    <location>
        <begin position="85"/>
        <end position="105"/>
    </location>
</feature>
<dbReference type="AlphaFoldDB" id="A0A1M4J9S3"/>
<organism evidence="2 3">
    <name type="scientific">Xanthomonas graminis pv. graminis</name>
    <dbReference type="NCBI Taxonomy" id="134874"/>
    <lineage>
        <taxon>Bacteria</taxon>
        <taxon>Pseudomonadati</taxon>
        <taxon>Pseudomonadota</taxon>
        <taxon>Gammaproteobacteria</taxon>
        <taxon>Lysobacterales</taxon>
        <taxon>Lysobacteraceae</taxon>
        <taxon>Xanthomonas</taxon>
        <taxon>Xanthomonas translucens group</taxon>
        <taxon>Xanthomonas graminis</taxon>
    </lineage>
</organism>
<evidence type="ECO:0000256" key="1">
    <source>
        <dbReference type="SAM" id="MobiDB-lite"/>
    </source>
</evidence>
<evidence type="ECO:0000313" key="3">
    <source>
        <dbReference type="Proteomes" id="UP000184997"/>
    </source>
</evidence>
<sequence length="105" mass="11545">MSFANELPADYLAQAHSAAIAVDAAGVTHRQDRSLMAAYLFQVHLRLLDHPRVQSAVAKAIAGETTLAKALEDIPDPEGWNRIRDELNRSGRQAGIDTDRDMRHG</sequence>
<accession>A0A1M4J9S3</accession>